<evidence type="ECO:0000259" key="1">
    <source>
        <dbReference type="PROSITE" id="PS51186"/>
    </source>
</evidence>
<evidence type="ECO:0000313" key="3">
    <source>
        <dbReference type="Proteomes" id="UP000681340"/>
    </source>
</evidence>
<organism evidence="2 3">
    <name type="scientific">Actinoplanes auranticolor</name>
    <dbReference type="NCBI Taxonomy" id="47988"/>
    <lineage>
        <taxon>Bacteria</taxon>
        <taxon>Bacillati</taxon>
        <taxon>Actinomycetota</taxon>
        <taxon>Actinomycetes</taxon>
        <taxon>Micromonosporales</taxon>
        <taxon>Micromonosporaceae</taxon>
        <taxon>Actinoplanes</taxon>
    </lineage>
</organism>
<dbReference type="PROSITE" id="PS51186">
    <property type="entry name" value="GNAT"/>
    <property type="match status" value="1"/>
</dbReference>
<accession>A0A919VYR9</accession>
<dbReference type="PANTHER" id="PTHR43441:SF11">
    <property type="entry name" value="RIBOSOMAL-PROTEIN-SERINE ACETYLTRANSFERASE"/>
    <property type="match status" value="1"/>
</dbReference>
<evidence type="ECO:0000313" key="2">
    <source>
        <dbReference type="EMBL" id="GIM79720.1"/>
    </source>
</evidence>
<dbReference type="RefSeq" id="WP_212994493.1">
    <property type="nucleotide sequence ID" value="NZ_BAABEA010000050.1"/>
</dbReference>
<keyword evidence="2" id="KW-0808">Transferase</keyword>
<sequence length="213" mass="23315">MITDHWPLFGLRLHTPRLELRVPDLADLAQLAEVAAAGVHDPGRQPFVVPWTDGTAEEVARSTLQFQWRMWGQWTPGNWSLHFVTVHDGRIIGTQALDAREFATLREVGTGSWLGRAHHGRGFGTEMRAAVLDLAFTGLGAQWAVSEAFADNAASYGVSRKLGYTDDGIARHVVRGEAVVGRRLRLDRAGWAAARTVGVRIEGLAPCLPLFGC</sequence>
<dbReference type="GO" id="GO:0008999">
    <property type="term" value="F:protein-N-terminal-alanine acetyltransferase activity"/>
    <property type="evidence" value="ECO:0007669"/>
    <property type="project" value="TreeGrafter"/>
</dbReference>
<feature type="domain" description="N-acetyltransferase" evidence="1">
    <location>
        <begin position="18"/>
        <end position="185"/>
    </location>
</feature>
<dbReference type="AlphaFoldDB" id="A0A919VYR9"/>
<dbReference type="InterPro" id="IPR051908">
    <property type="entry name" value="Ribosomal_N-acetyltransferase"/>
</dbReference>
<keyword evidence="3" id="KW-1185">Reference proteome</keyword>
<dbReference type="Proteomes" id="UP000681340">
    <property type="component" value="Unassembled WGS sequence"/>
</dbReference>
<gene>
    <name evidence="2" type="ORF">Aau02nite_87110</name>
</gene>
<dbReference type="InterPro" id="IPR000182">
    <property type="entry name" value="GNAT_dom"/>
</dbReference>
<comment type="caution">
    <text evidence="2">The sequence shown here is derived from an EMBL/GenBank/DDBJ whole genome shotgun (WGS) entry which is preliminary data.</text>
</comment>
<protein>
    <submittedName>
        <fullName evidence="2">Succinyl-CoA transferase</fullName>
    </submittedName>
</protein>
<dbReference type="Gene3D" id="3.40.630.30">
    <property type="match status" value="1"/>
</dbReference>
<dbReference type="SUPFAM" id="SSF55729">
    <property type="entry name" value="Acyl-CoA N-acyltransferases (Nat)"/>
    <property type="match status" value="1"/>
</dbReference>
<reference evidence="2" key="1">
    <citation type="submission" date="2021-03" db="EMBL/GenBank/DDBJ databases">
        <title>Whole genome shotgun sequence of Actinoplanes auranticolor NBRC 12245.</title>
        <authorList>
            <person name="Komaki H."/>
            <person name="Tamura T."/>
        </authorList>
    </citation>
    <scope>NUCLEOTIDE SEQUENCE</scope>
    <source>
        <strain evidence="2">NBRC 12245</strain>
    </source>
</reference>
<proteinExistence type="predicted"/>
<dbReference type="PANTHER" id="PTHR43441">
    <property type="entry name" value="RIBOSOMAL-PROTEIN-SERINE ACETYLTRANSFERASE"/>
    <property type="match status" value="1"/>
</dbReference>
<name>A0A919VYR9_9ACTN</name>
<dbReference type="Pfam" id="PF13302">
    <property type="entry name" value="Acetyltransf_3"/>
    <property type="match status" value="1"/>
</dbReference>
<dbReference type="GO" id="GO:0005737">
    <property type="term" value="C:cytoplasm"/>
    <property type="evidence" value="ECO:0007669"/>
    <property type="project" value="TreeGrafter"/>
</dbReference>
<dbReference type="GO" id="GO:1990189">
    <property type="term" value="F:protein N-terminal-serine acetyltransferase activity"/>
    <property type="evidence" value="ECO:0007669"/>
    <property type="project" value="TreeGrafter"/>
</dbReference>
<dbReference type="EMBL" id="BOQL01000084">
    <property type="protein sequence ID" value="GIM79720.1"/>
    <property type="molecule type" value="Genomic_DNA"/>
</dbReference>
<dbReference type="InterPro" id="IPR016181">
    <property type="entry name" value="Acyl_CoA_acyltransferase"/>
</dbReference>